<protein>
    <recommendedName>
        <fullName evidence="1">Putative Dachshund-homology domain-containing protein</fullName>
    </recommendedName>
</protein>
<sequence>RCIRLSTAEGAPLRQEKVIRASENQSGELSSGIRTRRSDCSDIVYVEIDNVRLPSILVAGVQSVRLADVLRLVLLKNEPTVQLRHLSDLKQLCADLHIPIRKCSNNEKARLVVCAKSYHCSSLHVIPVDQLARLVARANLMN</sequence>
<dbReference type="InterPro" id="IPR059069">
    <property type="entry name" value="DHD_metazoa"/>
</dbReference>
<feature type="non-terminal residue" evidence="2">
    <location>
        <position position="1"/>
    </location>
</feature>
<accession>A0A1Y3EY51</accession>
<organism evidence="2 3">
    <name type="scientific">Trichinella nativa</name>
    <dbReference type="NCBI Taxonomy" id="6335"/>
    <lineage>
        <taxon>Eukaryota</taxon>
        <taxon>Metazoa</taxon>
        <taxon>Ecdysozoa</taxon>
        <taxon>Nematoda</taxon>
        <taxon>Enoplea</taxon>
        <taxon>Dorylaimia</taxon>
        <taxon>Trichinellida</taxon>
        <taxon>Trichinellidae</taxon>
        <taxon>Trichinella</taxon>
    </lineage>
</organism>
<dbReference type="AlphaFoldDB" id="A0A1Y3EY51"/>
<dbReference type="Pfam" id="PF25867">
    <property type="entry name" value="HTH_75"/>
    <property type="match status" value="1"/>
</dbReference>
<dbReference type="EMBL" id="LVZM01000206">
    <property type="protein sequence ID" value="OUC49915.1"/>
    <property type="molecule type" value="Genomic_DNA"/>
</dbReference>
<comment type="caution">
    <text evidence="2">The sequence shown here is derived from an EMBL/GenBank/DDBJ whole genome shotgun (WGS) entry which is preliminary data.</text>
</comment>
<feature type="domain" description="Putative Dachshund-homology" evidence="1">
    <location>
        <begin position="44"/>
        <end position="137"/>
    </location>
</feature>
<evidence type="ECO:0000259" key="1">
    <source>
        <dbReference type="Pfam" id="PF25867"/>
    </source>
</evidence>
<name>A0A1Y3EY51_9BILA</name>
<evidence type="ECO:0000313" key="2">
    <source>
        <dbReference type="EMBL" id="OUC49915.1"/>
    </source>
</evidence>
<dbReference type="Proteomes" id="UP000243006">
    <property type="component" value="Unassembled WGS sequence"/>
</dbReference>
<gene>
    <name evidence="2" type="ORF">D917_04946</name>
</gene>
<evidence type="ECO:0000313" key="3">
    <source>
        <dbReference type="Proteomes" id="UP000243006"/>
    </source>
</evidence>
<reference evidence="2 3" key="1">
    <citation type="submission" date="2015-04" db="EMBL/GenBank/DDBJ databases">
        <title>Draft genome of the roundworm Trichinella nativa.</title>
        <authorList>
            <person name="Mitreva M."/>
        </authorList>
    </citation>
    <scope>NUCLEOTIDE SEQUENCE [LARGE SCALE GENOMIC DNA]</scope>
    <source>
        <strain evidence="2 3">ISS45</strain>
    </source>
</reference>
<proteinExistence type="predicted"/>